<sequence length="590" mass="63729">MRKVVYSFLVVGAFSLAGCTLPKMVKMAKEQQLTVTPNPLEVHKDTVAYELAANLPVKMLKKGTTYTVNSFYKYGEQELALDPIPFKAEDYPNAAKEQPRVTKSFAFPYQPAMKVGTLEVEGVAAKGSKSKATARMPIATGVITTSKLVKPVYFAAYAGHGYNNQEELVPVVIPDFIFEQGRSVLRTSEIKSPKGKQLDAFIASKNATRTVTITGTHSPEGAERINSKLSPERAAAIEKFYRAEMKKYDYKGKADSIQFILKPVIQDWANFKVELEKYTGITSEEKAEYLNIINGGGTFEDQEKQFKSLKTYKKVFKDVYPKLRTAKTEILVVKEKKTDAEISVLAKQIAQGSTSADTLSQEELLYAGTLTPSLEEKAAIYEAATKKGTSWVAHNNLGAVYIAQAIENSSNAAALADKAQAQLDLASKINDAPEVQANLASVAALKGNAYAAYTHAAKAAGGLTGDNAAGINGVKGYAEIVKAQYAAAVSSESNATDNADNLFNKGLAQVLNKDYQNALTSFKEATNKNSNLAIAYYGAAVASARLNQADGVVSNLTSAVKIDPALKEAALSDLEFTKFAATEPFRNALK</sequence>
<organism evidence="1 2">
    <name type="scientific">Dawidia soli</name>
    <dbReference type="NCBI Taxonomy" id="2782352"/>
    <lineage>
        <taxon>Bacteria</taxon>
        <taxon>Pseudomonadati</taxon>
        <taxon>Bacteroidota</taxon>
        <taxon>Cytophagia</taxon>
        <taxon>Cytophagales</taxon>
        <taxon>Chryseotaleaceae</taxon>
        <taxon>Dawidia</taxon>
    </lineage>
</organism>
<dbReference type="PROSITE" id="PS51257">
    <property type="entry name" value="PROKAR_LIPOPROTEIN"/>
    <property type="match status" value="1"/>
</dbReference>
<reference evidence="1 2" key="1">
    <citation type="submission" date="2021-05" db="EMBL/GenBank/DDBJ databases">
        <title>A Polyphasic approach of four new species of the genus Ohtaekwangia: Ohtaekwangia histidinii sp. nov., Ohtaekwangia cretensis sp. nov., Ohtaekwangia indiensis sp. nov., Ohtaekwangia reichenbachii sp. nov. from diverse environment.</title>
        <authorList>
            <person name="Octaviana S."/>
        </authorList>
    </citation>
    <scope>NUCLEOTIDE SEQUENCE [LARGE SCALE GENOMIC DNA]</scope>
    <source>
        <strain evidence="1 2">PWU37</strain>
    </source>
</reference>
<dbReference type="InterPro" id="IPR011990">
    <property type="entry name" value="TPR-like_helical_dom_sf"/>
</dbReference>
<evidence type="ECO:0000313" key="1">
    <source>
        <dbReference type="EMBL" id="MBT1685674.1"/>
    </source>
</evidence>
<dbReference type="Proteomes" id="UP001319180">
    <property type="component" value="Unassembled WGS sequence"/>
</dbReference>
<dbReference type="RefSeq" id="WP_254088924.1">
    <property type="nucleotide sequence ID" value="NZ_JAHESC010000004.1"/>
</dbReference>
<evidence type="ECO:0000313" key="2">
    <source>
        <dbReference type="Proteomes" id="UP001319180"/>
    </source>
</evidence>
<keyword evidence="2" id="KW-1185">Reference proteome</keyword>
<dbReference type="EMBL" id="JAHESC010000004">
    <property type="protein sequence ID" value="MBT1685674.1"/>
    <property type="molecule type" value="Genomic_DNA"/>
</dbReference>
<dbReference type="SUPFAM" id="SSF48452">
    <property type="entry name" value="TPR-like"/>
    <property type="match status" value="1"/>
</dbReference>
<name>A0AAP2D5E7_9BACT</name>
<accession>A0AAP2D5E7</accession>
<protein>
    <submittedName>
        <fullName evidence="1">Uncharacterized protein</fullName>
    </submittedName>
</protein>
<gene>
    <name evidence="1" type="ORF">KK078_03855</name>
</gene>
<dbReference type="AlphaFoldDB" id="A0AAP2D5E7"/>
<dbReference type="Gene3D" id="1.25.40.10">
    <property type="entry name" value="Tetratricopeptide repeat domain"/>
    <property type="match status" value="1"/>
</dbReference>
<proteinExistence type="predicted"/>
<comment type="caution">
    <text evidence="1">The sequence shown here is derived from an EMBL/GenBank/DDBJ whole genome shotgun (WGS) entry which is preliminary data.</text>
</comment>